<feature type="transmembrane region" description="Helical" evidence="2">
    <location>
        <begin position="87"/>
        <end position="107"/>
    </location>
</feature>
<keyword evidence="2" id="KW-0472">Membrane</keyword>
<feature type="transmembrane region" description="Helical" evidence="2">
    <location>
        <begin position="145"/>
        <end position="163"/>
    </location>
</feature>
<feature type="transmembrane region" description="Helical" evidence="2">
    <location>
        <begin position="51"/>
        <end position="67"/>
    </location>
</feature>
<evidence type="ECO:0000313" key="4">
    <source>
        <dbReference type="Proteomes" id="UP000355283"/>
    </source>
</evidence>
<proteinExistence type="predicted"/>
<sequence>MYFVRQCQHSSFPLFAATDQNEKESPAEKNTGNETGELRKLLTNDTKEKPLLVYLTLISIALLALGVGTYEFGGPLLGLGFSDESNFYFDAAPSYALLLVYPPLFLFFPEARNLLLKTLVVSFLITLPIYFFPYHVLGWEPTNEHVLITVAVPILSYLTFFSWRATAAYMEIVEEEGKEGKEP</sequence>
<gene>
    <name evidence="3" type="ORF">NSK_006374</name>
</gene>
<protein>
    <submittedName>
        <fullName evidence="3">Uncharacterized protein</fullName>
    </submittedName>
</protein>
<evidence type="ECO:0000256" key="1">
    <source>
        <dbReference type="SAM" id="MobiDB-lite"/>
    </source>
</evidence>
<dbReference type="OrthoDB" id="10356068at2759"/>
<keyword evidence="2" id="KW-1133">Transmembrane helix</keyword>
<evidence type="ECO:0000313" key="3">
    <source>
        <dbReference type="EMBL" id="TFJ82254.1"/>
    </source>
</evidence>
<reference evidence="3 4" key="1">
    <citation type="submission" date="2019-01" db="EMBL/GenBank/DDBJ databases">
        <title>Nuclear Genome Assembly of the Microalgal Biofuel strain Nannochloropsis salina CCMP1776.</title>
        <authorList>
            <person name="Hovde B."/>
        </authorList>
    </citation>
    <scope>NUCLEOTIDE SEQUENCE [LARGE SCALE GENOMIC DNA]</scope>
    <source>
        <strain evidence="3 4">CCMP1776</strain>
    </source>
</reference>
<keyword evidence="2" id="KW-0812">Transmembrane</keyword>
<name>A0A4D9CUI6_9STRA</name>
<organism evidence="3 4">
    <name type="scientific">Nannochloropsis salina CCMP1776</name>
    <dbReference type="NCBI Taxonomy" id="1027361"/>
    <lineage>
        <taxon>Eukaryota</taxon>
        <taxon>Sar</taxon>
        <taxon>Stramenopiles</taxon>
        <taxon>Ochrophyta</taxon>
        <taxon>Eustigmatophyceae</taxon>
        <taxon>Eustigmatales</taxon>
        <taxon>Monodopsidaceae</taxon>
        <taxon>Microchloropsis</taxon>
        <taxon>Microchloropsis salina</taxon>
    </lineage>
</organism>
<feature type="region of interest" description="Disordered" evidence="1">
    <location>
        <begin position="19"/>
        <end position="38"/>
    </location>
</feature>
<feature type="transmembrane region" description="Helical" evidence="2">
    <location>
        <begin position="114"/>
        <end position="133"/>
    </location>
</feature>
<keyword evidence="4" id="KW-1185">Reference proteome</keyword>
<accession>A0A4D9CUI6</accession>
<dbReference type="Proteomes" id="UP000355283">
    <property type="component" value="Unassembled WGS sequence"/>
</dbReference>
<comment type="caution">
    <text evidence="3">The sequence shown here is derived from an EMBL/GenBank/DDBJ whole genome shotgun (WGS) entry which is preliminary data.</text>
</comment>
<dbReference type="EMBL" id="SDOX01000118">
    <property type="protein sequence ID" value="TFJ82254.1"/>
    <property type="molecule type" value="Genomic_DNA"/>
</dbReference>
<evidence type="ECO:0000256" key="2">
    <source>
        <dbReference type="SAM" id="Phobius"/>
    </source>
</evidence>
<dbReference type="AlphaFoldDB" id="A0A4D9CUI6"/>